<proteinExistence type="inferred from homology"/>
<keyword evidence="5" id="KW-0547">Nucleotide-binding</keyword>
<feature type="non-terminal residue" evidence="11">
    <location>
        <position position="1"/>
    </location>
</feature>
<keyword evidence="4" id="KW-0436">Ligase</keyword>
<sequence>EANPNTKHAVIHVMPHQEEYLKKRQYGGTIRLGAWPTKIKKGTLLWSIYHTHKNKNYDLPLIYERHRHRYEFNNSFRAAFEKNGVVFSATSPDDQLVEAFELANHPFFLGVQYHPEFKSRPLSPHPIFLAFLEACKKV</sequence>
<dbReference type="UniPathway" id="UPA00159">
    <property type="reaction ID" value="UER00277"/>
</dbReference>
<evidence type="ECO:0000256" key="8">
    <source>
        <dbReference type="ARBA" id="ARBA00022975"/>
    </source>
</evidence>
<dbReference type="Gene3D" id="3.40.50.880">
    <property type="match status" value="1"/>
</dbReference>
<dbReference type="EC" id="6.3.4.2" evidence="3"/>
<dbReference type="InterPro" id="IPR029062">
    <property type="entry name" value="Class_I_gatase-like"/>
</dbReference>
<name>A0A2H0WUT5_9BACT</name>
<dbReference type="GO" id="GO:0005829">
    <property type="term" value="C:cytosol"/>
    <property type="evidence" value="ECO:0007669"/>
    <property type="project" value="TreeGrafter"/>
</dbReference>
<keyword evidence="8" id="KW-0665">Pyrimidine biosynthesis</keyword>
<evidence type="ECO:0000256" key="5">
    <source>
        <dbReference type="ARBA" id="ARBA00022741"/>
    </source>
</evidence>
<dbReference type="InterPro" id="IPR017926">
    <property type="entry name" value="GATASE"/>
</dbReference>
<evidence type="ECO:0000256" key="3">
    <source>
        <dbReference type="ARBA" id="ARBA00012291"/>
    </source>
</evidence>
<comment type="similarity">
    <text evidence="2">Belongs to the CTP synthase family.</text>
</comment>
<evidence type="ECO:0000256" key="6">
    <source>
        <dbReference type="ARBA" id="ARBA00022840"/>
    </source>
</evidence>
<evidence type="ECO:0000259" key="10">
    <source>
        <dbReference type="Pfam" id="PF00117"/>
    </source>
</evidence>
<dbReference type="SUPFAM" id="SSF52317">
    <property type="entry name" value="Class I glutamine amidotransferase-like"/>
    <property type="match status" value="1"/>
</dbReference>
<dbReference type="GO" id="GO:0019856">
    <property type="term" value="P:pyrimidine nucleobase biosynthetic process"/>
    <property type="evidence" value="ECO:0007669"/>
    <property type="project" value="TreeGrafter"/>
</dbReference>
<reference evidence="12" key="1">
    <citation type="submission" date="2017-09" db="EMBL/GenBank/DDBJ databases">
        <title>Depth-based differentiation of microbial function through sediment-hosted aquifers and enrichment of novel symbionts in the deep terrestrial subsurface.</title>
        <authorList>
            <person name="Probst A.J."/>
            <person name="Ladd B."/>
            <person name="Jarett J.K."/>
            <person name="Geller-Mcgrath D.E."/>
            <person name="Sieber C.M.K."/>
            <person name="Emerson J.B."/>
            <person name="Anantharaman K."/>
            <person name="Thomas B.C."/>
            <person name="Malmstrom R."/>
            <person name="Stieglmeier M."/>
            <person name="Klingl A."/>
            <person name="Woyke T."/>
            <person name="Ryan C.M."/>
            <person name="Banfield J.F."/>
        </authorList>
    </citation>
    <scope>NUCLEOTIDE SEQUENCE [LARGE SCALE GENOMIC DNA]</scope>
</reference>
<dbReference type="PANTHER" id="PTHR11550">
    <property type="entry name" value="CTP SYNTHASE"/>
    <property type="match status" value="1"/>
</dbReference>
<dbReference type="EMBL" id="PEZG01000056">
    <property type="protein sequence ID" value="PIS15679.1"/>
    <property type="molecule type" value="Genomic_DNA"/>
</dbReference>
<dbReference type="GO" id="GO:0003883">
    <property type="term" value="F:CTP synthase activity"/>
    <property type="evidence" value="ECO:0007669"/>
    <property type="project" value="UniProtKB-EC"/>
</dbReference>
<comment type="catalytic activity">
    <reaction evidence="9">
        <text>UTP + L-glutamine + ATP + H2O = CTP + L-glutamate + ADP + phosphate + 2 H(+)</text>
        <dbReference type="Rhea" id="RHEA:26426"/>
        <dbReference type="ChEBI" id="CHEBI:15377"/>
        <dbReference type="ChEBI" id="CHEBI:15378"/>
        <dbReference type="ChEBI" id="CHEBI:29985"/>
        <dbReference type="ChEBI" id="CHEBI:30616"/>
        <dbReference type="ChEBI" id="CHEBI:37563"/>
        <dbReference type="ChEBI" id="CHEBI:43474"/>
        <dbReference type="ChEBI" id="CHEBI:46398"/>
        <dbReference type="ChEBI" id="CHEBI:58359"/>
        <dbReference type="ChEBI" id="CHEBI:456216"/>
        <dbReference type="EC" id="6.3.4.2"/>
    </reaction>
</comment>
<accession>A0A2H0WUT5</accession>
<dbReference type="PANTHER" id="PTHR11550:SF0">
    <property type="entry name" value="CTP SYNTHASE-RELATED"/>
    <property type="match status" value="1"/>
</dbReference>
<dbReference type="GO" id="GO:0044210">
    <property type="term" value="P:'de novo' CTP biosynthetic process"/>
    <property type="evidence" value="ECO:0007669"/>
    <property type="project" value="UniProtKB-UniPathway"/>
</dbReference>
<evidence type="ECO:0000256" key="9">
    <source>
        <dbReference type="ARBA" id="ARBA00047781"/>
    </source>
</evidence>
<evidence type="ECO:0000256" key="4">
    <source>
        <dbReference type="ARBA" id="ARBA00022598"/>
    </source>
</evidence>
<gene>
    <name evidence="11" type="ORF">COT62_02515</name>
</gene>
<evidence type="ECO:0000256" key="1">
    <source>
        <dbReference type="ARBA" id="ARBA00005171"/>
    </source>
</evidence>
<organism evidence="11 12">
    <name type="scientific">Candidatus Roizmanbacteria bacterium CG09_land_8_20_14_0_10_41_9</name>
    <dbReference type="NCBI Taxonomy" id="1974850"/>
    <lineage>
        <taxon>Bacteria</taxon>
        <taxon>Candidatus Roizmaniibacteriota</taxon>
    </lineage>
</organism>
<evidence type="ECO:0000313" key="11">
    <source>
        <dbReference type="EMBL" id="PIS15679.1"/>
    </source>
</evidence>
<keyword evidence="6" id="KW-0067">ATP-binding</keyword>
<protein>
    <recommendedName>
        <fullName evidence="3">CTP synthase (glutamine hydrolyzing)</fullName>
        <ecNumber evidence="3">6.3.4.2</ecNumber>
    </recommendedName>
</protein>
<dbReference type="Proteomes" id="UP000231198">
    <property type="component" value="Unassembled WGS sequence"/>
</dbReference>
<dbReference type="Pfam" id="PF00117">
    <property type="entry name" value="GATase"/>
    <property type="match status" value="1"/>
</dbReference>
<comment type="pathway">
    <text evidence="1">Pyrimidine metabolism; CTP biosynthesis via de novo pathway; CTP from UDP: step 2/2.</text>
</comment>
<evidence type="ECO:0000256" key="7">
    <source>
        <dbReference type="ARBA" id="ARBA00022962"/>
    </source>
</evidence>
<keyword evidence="7" id="KW-0315">Glutamine amidotransferase</keyword>
<feature type="domain" description="Glutamine amidotransferase" evidence="10">
    <location>
        <begin position="50"/>
        <end position="133"/>
    </location>
</feature>
<evidence type="ECO:0000256" key="2">
    <source>
        <dbReference type="ARBA" id="ARBA00007533"/>
    </source>
</evidence>
<comment type="caution">
    <text evidence="11">The sequence shown here is derived from an EMBL/GenBank/DDBJ whole genome shotgun (WGS) entry which is preliminary data.</text>
</comment>
<evidence type="ECO:0000313" key="12">
    <source>
        <dbReference type="Proteomes" id="UP000231198"/>
    </source>
</evidence>
<dbReference type="PROSITE" id="PS51273">
    <property type="entry name" value="GATASE_TYPE_1"/>
    <property type="match status" value="1"/>
</dbReference>
<dbReference type="GO" id="GO:0005524">
    <property type="term" value="F:ATP binding"/>
    <property type="evidence" value="ECO:0007669"/>
    <property type="project" value="UniProtKB-KW"/>
</dbReference>
<dbReference type="GO" id="GO:0042802">
    <property type="term" value="F:identical protein binding"/>
    <property type="evidence" value="ECO:0007669"/>
    <property type="project" value="TreeGrafter"/>
</dbReference>
<dbReference type="AlphaFoldDB" id="A0A2H0WUT5"/>
<dbReference type="InterPro" id="IPR004468">
    <property type="entry name" value="CTP_synthase"/>
</dbReference>